<dbReference type="InterPro" id="IPR027417">
    <property type="entry name" value="P-loop_NTPase"/>
</dbReference>
<dbReference type="SUPFAM" id="SSF50447">
    <property type="entry name" value="Translation proteins"/>
    <property type="match status" value="1"/>
</dbReference>
<keyword evidence="10" id="KW-1185">Reference proteome</keyword>
<dbReference type="Pfam" id="PF00009">
    <property type="entry name" value="GTP_EFTU"/>
    <property type="match status" value="1"/>
</dbReference>
<dbReference type="GO" id="GO:0005525">
    <property type="term" value="F:GTP binding"/>
    <property type="evidence" value="ECO:0007669"/>
    <property type="project" value="UniProtKB-KW"/>
</dbReference>
<dbReference type="SUPFAM" id="SSF52540">
    <property type="entry name" value="P-loop containing nucleoside triphosphate hydrolases"/>
    <property type="match status" value="1"/>
</dbReference>
<keyword evidence="4" id="KW-0648">Protein biosynthesis</keyword>
<evidence type="ECO:0000256" key="4">
    <source>
        <dbReference type="ARBA" id="ARBA00022917"/>
    </source>
</evidence>
<dbReference type="GO" id="GO:0005737">
    <property type="term" value="C:cytoplasm"/>
    <property type="evidence" value="ECO:0007669"/>
    <property type="project" value="TreeGrafter"/>
</dbReference>
<dbReference type="GO" id="GO:0003924">
    <property type="term" value="F:GTPase activity"/>
    <property type="evidence" value="ECO:0007669"/>
    <property type="project" value="InterPro"/>
</dbReference>
<dbReference type="OrthoDB" id="361630at2759"/>
<evidence type="ECO:0000313" key="9">
    <source>
        <dbReference type="EMBL" id="PAV58864.1"/>
    </source>
</evidence>
<comment type="caution">
    <text evidence="9">The sequence shown here is derived from an EMBL/GenBank/DDBJ whole genome shotgun (WGS) entry which is preliminary data.</text>
</comment>
<accession>A0A2A2JB61</accession>
<evidence type="ECO:0000256" key="3">
    <source>
        <dbReference type="ARBA" id="ARBA00022741"/>
    </source>
</evidence>
<dbReference type="STRING" id="2018661.A0A2A2JB61"/>
<dbReference type="GO" id="GO:0003743">
    <property type="term" value="F:translation initiation factor activity"/>
    <property type="evidence" value="ECO:0007669"/>
    <property type="project" value="UniProtKB-KW"/>
</dbReference>
<dbReference type="InterPro" id="IPR053905">
    <property type="entry name" value="EF-G-like_DII"/>
</dbReference>
<dbReference type="InterPro" id="IPR005225">
    <property type="entry name" value="Small_GTP-bd"/>
</dbReference>
<reference evidence="9 10" key="1">
    <citation type="journal article" date="2017" name="Curr. Biol.">
        <title>Genome architecture and evolution of a unichromosomal asexual nematode.</title>
        <authorList>
            <person name="Fradin H."/>
            <person name="Zegar C."/>
            <person name="Gutwein M."/>
            <person name="Lucas J."/>
            <person name="Kovtun M."/>
            <person name="Corcoran D."/>
            <person name="Baugh L.R."/>
            <person name="Kiontke K."/>
            <person name="Gunsalus K."/>
            <person name="Fitch D.H."/>
            <person name="Piano F."/>
        </authorList>
    </citation>
    <scope>NUCLEOTIDE SEQUENCE [LARGE SCALE GENOMIC DNA]</scope>
    <source>
        <strain evidence="9">PF1309</strain>
    </source>
</reference>
<keyword evidence="2" id="KW-0396">Initiation factor</keyword>
<feature type="domain" description="Tr-type G" evidence="8">
    <location>
        <begin position="154"/>
        <end position="328"/>
    </location>
</feature>
<dbReference type="InterPro" id="IPR000795">
    <property type="entry name" value="T_Tr_GTP-bd_dom"/>
</dbReference>
<name>A0A2A2JB61_9BILA</name>
<sequence length="519" mass="57196">MLPAGRNASANLLRILLTTPSTSKFIPISVVCAQQTRFYAKNRTRRKFVEEITIKNVKSEKPYIDIYSDMTAQELAKTMKVDMNDLADFLTDLNPKLLDSIVEERAIDQEFILKAVAGFGCKPRVAMRPASNRRSQADDDILPQPPAPEIELAKRPPVVTIMGHVDHGKTTLLDTLRKSNITAGEFGGITQHIGAFSVALKDGRKVTFLDTPGHAAFAAMRSRGAHGADLVILVVAADDGVKEQTEQSIEFARQANVPLVVAINKCDKPQADPTKAMRSLLQFNIVSESMGGDVQCIQISALQGTNIDALQEAILTQADIMNIRATPKGRVEASVIEATTVHGIGKVTTLVVARGTLRKGAVLVGGATWCKVRTMTDENGKEMKEAGPGTPVRISGWRDDLPNPGDLIIEAESTDKATKAVAYRVAKEMETKAKKDWGEIEEKRRVAREEYVANRKELYSKGIRSDRVVYGVSNYFICCRFNSTIRRIVHKKNRLTKDLGDDTKPRMRILVFIPSSIIK</sequence>
<evidence type="ECO:0000256" key="7">
    <source>
        <dbReference type="SAM" id="MobiDB-lite"/>
    </source>
</evidence>
<keyword evidence="3" id="KW-0547">Nucleotide-binding</keyword>
<proteinExistence type="inferred from homology"/>
<organism evidence="9 10">
    <name type="scientific">Diploscapter pachys</name>
    <dbReference type="NCBI Taxonomy" id="2018661"/>
    <lineage>
        <taxon>Eukaryota</taxon>
        <taxon>Metazoa</taxon>
        <taxon>Ecdysozoa</taxon>
        <taxon>Nematoda</taxon>
        <taxon>Chromadorea</taxon>
        <taxon>Rhabditida</taxon>
        <taxon>Rhabditina</taxon>
        <taxon>Rhabditomorpha</taxon>
        <taxon>Rhabditoidea</taxon>
        <taxon>Rhabditidae</taxon>
        <taxon>Diploscapter</taxon>
    </lineage>
</organism>
<dbReference type="Gene3D" id="3.40.50.300">
    <property type="entry name" value="P-loop containing nucleotide triphosphate hydrolases"/>
    <property type="match status" value="1"/>
</dbReference>
<dbReference type="InterPro" id="IPR015760">
    <property type="entry name" value="TIF_IF2"/>
</dbReference>
<evidence type="ECO:0000259" key="8">
    <source>
        <dbReference type="PROSITE" id="PS51722"/>
    </source>
</evidence>
<dbReference type="Proteomes" id="UP000218231">
    <property type="component" value="Unassembled WGS sequence"/>
</dbReference>
<dbReference type="EMBL" id="LIAE01010556">
    <property type="protein sequence ID" value="PAV58864.1"/>
    <property type="molecule type" value="Genomic_DNA"/>
</dbReference>
<dbReference type="AlphaFoldDB" id="A0A2A2JB61"/>
<dbReference type="PANTHER" id="PTHR43381">
    <property type="entry name" value="TRANSLATION INITIATION FACTOR IF-2-RELATED"/>
    <property type="match status" value="1"/>
</dbReference>
<dbReference type="PANTHER" id="PTHR43381:SF20">
    <property type="entry name" value="TRANSLATION INITIATION FACTOR IF-2, MITOCHONDRIAL"/>
    <property type="match status" value="1"/>
</dbReference>
<dbReference type="Gene3D" id="2.40.30.10">
    <property type="entry name" value="Translation factors"/>
    <property type="match status" value="1"/>
</dbReference>
<comment type="function">
    <text evidence="6">One of the essential components for the initiation of protein synthesis. Protects formylmethionyl-tRNA from spontaneous hydrolysis and promotes its binding to the 30S ribosomal subunits. Also involved in the hydrolysis of GTP during the formation of the 70S ribosomal complex.</text>
</comment>
<dbReference type="CDD" id="cd01887">
    <property type="entry name" value="IF2_eIF5B"/>
    <property type="match status" value="1"/>
</dbReference>
<evidence type="ECO:0000256" key="6">
    <source>
        <dbReference type="ARBA" id="ARBA00025162"/>
    </source>
</evidence>
<dbReference type="CDD" id="cd03702">
    <property type="entry name" value="IF2_mtIF2_II"/>
    <property type="match status" value="1"/>
</dbReference>
<dbReference type="FunFam" id="3.40.50.300:FF:000019">
    <property type="entry name" value="Translation initiation factor IF-2"/>
    <property type="match status" value="1"/>
</dbReference>
<dbReference type="InterPro" id="IPR009000">
    <property type="entry name" value="Transl_B-barrel_sf"/>
</dbReference>
<keyword evidence="5" id="KW-0342">GTP-binding</keyword>
<dbReference type="InterPro" id="IPR044145">
    <property type="entry name" value="IF2_II"/>
</dbReference>
<dbReference type="Pfam" id="PF22042">
    <property type="entry name" value="EF-G_D2"/>
    <property type="match status" value="1"/>
</dbReference>
<evidence type="ECO:0000256" key="5">
    <source>
        <dbReference type="ARBA" id="ARBA00023134"/>
    </source>
</evidence>
<evidence type="ECO:0000256" key="2">
    <source>
        <dbReference type="ARBA" id="ARBA00022540"/>
    </source>
</evidence>
<protein>
    <recommendedName>
        <fullName evidence="8">Tr-type G domain-containing protein</fullName>
    </recommendedName>
</protein>
<evidence type="ECO:0000256" key="1">
    <source>
        <dbReference type="ARBA" id="ARBA00007733"/>
    </source>
</evidence>
<feature type="region of interest" description="Disordered" evidence="7">
    <location>
        <begin position="129"/>
        <end position="148"/>
    </location>
</feature>
<comment type="similarity">
    <text evidence="1">Belongs to the TRAFAC class translation factor GTPase superfamily. Classic translation factor GTPase family. IF-2 subfamily.</text>
</comment>
<dbReference type="NCBIfam" id="TIGR00231">
    <property type="entry name" value="small_GTP"/>
    <property type="match status" value="1"/>
</dbReference>
<gene>
    <name evidence="9" type="ORF">WR25_08863</name>
</gene>
<evidence type="ECO:0000313" key="10">
    <source>
        <dbReference type="Proteomes" id="UP000218231"/>
    </source>
</evidence>
<dbReference type="PROSITE" id="PS51722">
    <property type="entry name" value="G_TR_2"/>
    <property type="match status" value="1"/>
</dbReference>